<dbReference type="EMBL" id="HADZ01015388">
    <property type="protein sequence ID" value="SBP79329.1"/>
    <property type="molecule type" value="Transcribed_RNA"/>
</dbReference>
<name>A0A1A8CHY6_NOTKA</name>
<protein>
    <submittedName>
        <fullName evidence="1">Uncharacterized protein</fullName>
    </submittedName>
</protein>
<accession>A0A1A8CHY6</accession>
<sequence length="82" mass="9701">SPSPSLDRRIRLQELIQSLFHRWMPLHLAPWLFRSELTRSPDYEEFSWGRYVTTWITLQVSACAGCSRLRTPGWFNSCNSEQ</sequence>
<proteinExistence type="predicted"/>
<feature type="non-terminal residue" evidence="1">
    <location>
        <position position="82"/>
    </location>
</feature>
<feature type="non-terminal residue" evidence="1">
    <location>
        <position position="1"/>
    </location>
</feature>
<reference evidence="1" key="1">
    <citation type="submission" date="2016-05" db="EMBL/GenBank/DDBJ databases">
        <authorList>
            <person name="Lavstsen T."/>
            <person name="Jespersen J.S."/>
        </authorList>
    </citation>
    <scope>NUCLEOTIDE SEQUENCE</scope>
    <source>
        <tissue evidence="1">Brain</tissue>
    </source>
</reference>
<gene>
    <name evidence="1" type="primary">Nfu_g_1_011178</name>
</gene>
<reference evidence="1" key="2">
    <citation type="submission" date="2016-06" db="EMBL/GenBank/DDBJ databases">
        <title>The genome of a short-lived fish provides insights into sex chromosome evolution and the genetic control of aging.</title>
        <authorList>
            <person name="Reichwald K."/>
            <person name="Felder M."/>
            <person name="Petzold A."/>
            <person name="Koch P."/>
            <person name="Groth M."/>
            <person name="Platzer M."/>
        </authorList>
    </citation>
    <scope>NUCLEOTIDE SEQUENCE</scope>
    <source>
        <tissue evidence="1">Brain</tissue>
    </source>
</reference>
<organism evidence="1">
    <name type="scientific">Nothobranchius kadleci</name>
    <name type="common">African annual killifish</name>
    <dbReference type="NCBI Taxonomy" id="1051664"/>
    <lineage>
        <taxon>Eukaryota</taxon>
        <taxon>Metazoa</taxon>
        <taxon>Chordata</taxon>
        <taxon>Craniata</taxon>
        <taxon>Vertebrata</taxon>
        <taxon>Euteleostomi</taxon>
        <taxon>Actinopterygii</taxon>
        <taxon>Neopterygii</taxon>
        <taxon>Teleostei</taxon>
        <taxon>Neoteleostei</taxon>
        <taxon>Acanthomorphata</taxon>
        <taxon>Ovalentaria</taxon>
        <taxon>Atherinomorphae</taxon>
        <taxon>Cyprinodontiformes</taxon>
        <taxon>Nothobranchiidae</taxon>
        <taxon>Nothobranchius</taxon>
    </lineage>
</organism>
<dbReference type="AlphaFoldDB" id="A0A1A8CHY6"/>
<evidence type="ECO:0000313" key="1">
    <source>
        <dbReference type="EMBL" id="SBP79329.1"/>
    </source>
</evidence>